<evidence type="ECO:0000256" key="1">
    <source>
        <dbReference type="SAM" id="MobiDB-lite"/>
    </source>
</evidence>
<feature type="region of interest" description="Disordered" evidence="1">
    <location>
        <begin position="136"/>
        <end position="168"/>
    </location>
</feature>
<dbReference type="Gene3D" id="3.30.70.330">
    <property type="match status" value="1"/>
</dbReference>
<proteinExistence type="predicted"/>
<dbReference type="InterPro" id="IPR012677">
    <property type="entry name" value="Nucleotide-bd_a/b_plait_sf"/>
</dbReference>
<feature type="region of interest" description="Disordered" evidence="1">
    <location>
        <begin position="85"/>
        <end position="122"/>
    </location>
</feature>
<dbReference type="CDD" id="cd12261">
    <property type="entry name" value="RRM1_3_MRN1"/>
    <property type="match status" value="1"/>
</dbReference>
<name>A0ABY0HBZ8_9PEZI</name>
<dbReference type="SUPFAM" id="SSF54928">
    <property type="entry name" value="RNA-binding domain, RBD"/>
    <property type="match status" value="1"/>
</dbReference>
<reference evidence="2 3" key="1">
    <citation type="submission" date="2018-06" db="EMBL/GenBank/DDBJ databases">
        <title>Complete Genomes of Monosporascus.</title>
        <authorList>
            <person name="Robinson A.J."/>
            <person name="Natvig D.O."/>
        </authorList>
    </citation>
    <scope>NUCLEOTIDE SEQUENCE [LARGE SCALE GENOMIC DNA]</scope>
    <source>
        <strain evidence="2 3">CBS 609.92</strain>
    </source>
</reference>
<dbReference type="EMBL" id="QJNS01000095">
    <property type="protein sequence ID" value="RYO87830.1"/>
    <property type="molecule type" value="Genomic_DNA"/>
</dbReference>
<dbReference type="InterPro" id="IPR035979">
    <property type="entry name" value="RBD_domain_sf"/>
</dbReference>
<accession>A0ABY0HBZ8</accession>
<evidence type="ECO:0000313" key="2">
    <source>
        <dbReference type="EMBL" id="RYO87830.1"/>
    </source>
</evidence>
<feature type="compositionally biased region" description="Acidic residues" evidence="1">
    <location>
        <begin position="376"/>
        <end position="385"/>
    </location>
</feature>
<evidence type="ECO:0008006" key="4">
    <source>
        <dbReference type="Google" id="ProtNLM"/>
    </source>
</evidence>
<organism evidence="2 3">
    <name type="scientific">Monosporascus cannonballus</name>
    <dbReference type="NCBI Taxonomy" id="155416"/>
    <lineage>
        <taxon>Eukaryota</taxon>
        <taxon>Fungi</taxon>
        <taxon>Dikarya</taxon>
        <taxon>Ascomycota</taxon>
        <taxon>Pezizomycotina</taxon>
        <taxon>Sordariomycetes</taxon>
        <taxon>Xylariomycetidae</taxon>
        <taxon>Xylariales</taxon>
        <taxon>Xylariales incertae sedis</taxon>
        <taxon>Monosporascus</taxon>
    </lineage>
</organism>
<comment type="caution">
    <text evidence="2">The sequence shown here is derived from an EMBL/GenBank/DDBJ whole genome shotgun (WGS) entry which is preliminary data.</text>
</comment>
<dbReference type="Proteomes" id="UP000294003">
    <property type="component" value="Unassembled WGS sequence"/>
</dbReference>
<evidence type="ECO:0000313" key="3">
    <source>
        <dbReference type="Proteomes" id="UP000294003"/>
    </source>
</evidence>
<keyword evidence="3" id="KW-1185">Reference proteome</keyword>
<sequence>MATTTSSPVTIDRAYLAALVRRANLNHNEGLTPADLSGAYDPSVAIISKTEKFATKSHDRRRGGGNTCTEETYDGAARLEPSLRSYPGNAPYSQSPRDFLGGRPYGSGGRYSSQSGGFGDGQMEKQVDWVDADGDCSLDYSADGPTPDTGNGRPHAPPIQSQNSQRPQYARMCRRTIALTGLPDQTTHKDVTNVVRGGMLLDIFLRAAEHVALVSFLREEDAVRFHDHARRNDIYIRNKRVFVRWGDRHFHLAGHVAGKIAMGVTRNLIIRRCALKHTADSIREDLDHIHNLIVIDVDFLGGSCYIKTNSVHNAMFARTCMMSRAKYKGSKIEWDVDECDQPIEIIQKVVSKPQQPQFPKKPPVDMRNRFATLRLDDEDDDEPDDKFDTSSEFPAPSTVNVTA</sequence>
<feature type="region of interest" description="Disordered" evidence="1">
    <location>
        <begin position="374"/>
        <end position="403"/>
    </location>
</feature>
<protein>
    <recommendedName>
        <fullName evidence="4">RRM domain-containing protein</fullName>
    </recommendedName>
</protein>
<gene>
    <name evidence="2" type="ORF">DL762_004016</name>
</gene>